<protein>
    <submittedName>
        <fullName evidence="2">Uncharacterized protein</fullName>
    </submittedName>
</protein>
<comment type="caution">
    <text evidence="2">The sequence shown here is derived from an EMBL/GenBank/DDBJ whole genome shotgun (WGS) entry which is preliminary data.</text>
</comment>
<dbReference type="Proteomes" id="UP001153076">
    <property type="component" value="Unassembled WGS sequence"/>
</dbReference>
<accession>A0A9Q1Q5T6</accession>
<gene>
    <name evidence="2" type="ORF">Cgig2_015318</name>
</gene>
<feature type="region of interest" description="Disordered" evidence="1">
    <location>
        <begin position="1"/>
        <end position="161"/>
    </location>
</feature>
<feature type="compositionally biased region" description="Basic and acidic residues" evidence="1">
    <location>
        <begin position="99"/>
        <end position="111"/>
    </location>
</feature>
<dbReference type="EMBL" id="JAKOGI010000892">
    <property type="protein sequence ID" value="KAJ8429466.1"/>
    <property type="molecule type" value="Genomic_DNA"/>
</dbReference>
<name>A0A9Q1Q5T6_9CARY</name>
<feature type="compositionally biased region" description="Basic residues" evidence="1">
    <location>
        <begin position="119"/>
        <end position="129"/>
    </location>
</feature>
<reference evidence="2" key="1">
    <citation type="submission" date="2022-04" db="EMBL/GenBank/DDBJ databases">
        <title>Carnegiea gigantea Genome sequencing and assembly v2.</title>
        <authorList>
            <person name="Copetti D."/>
            <person name="Sanderson M.J."/>
            <person name="Burquez A."/>
            <person name="Wojciechowski M.F."/>
        </authorList>
    </citation>
    <scope>NUCLEOTIDE SEQUENCE</scope>
    <source>
        <strain evidence="2">SGP5-SGP5p</strain>
        <tissue evidence="2">Aerial part</tissue>
    </source>
</reference>
<sequence>MITYIGSISPCAEERHWPEKDMPLQPPPVKVGSGRPKRSRRKDPHEDPKKAGRLTRHGRQMVCTNCKSAGYNKKGYPQPAQSTHGNLAPQKRQLGRPRKQPELLSEPREQRVATTRGRGGIRGRRGRVRTARDIPSLSGPQSMTDQGRPLISSQASVATSS</sequence>
<organism evidence="2 3">
    <name type="scientific">Carnegiea gigantea</name>
    <dbReference type="NCBI Taxonomy" id="171969"/>
    <lineage>
        <taxon>Eukaryota</taxon>
        <taxon>Viridiplantae</taxon>
        <taxon>Streptophyta</taxon>
        <taxon>Embryophyta</taxon>
        <taxon>Tracheophyta</taxon>
        <taxon>Spermatophyta</taxon>
        <taxon>Magnoliopsida</taxon>
        <taxon>eudicotyledons</taxon>
        <taxon>Gunneridae</taxon>
        <taxon>Pentapetalae</taxon>
        <taxon>Caryophyllales</taxon>
        <taxon>Cactineae</taxon>
        <taxon>Cactaceae</taxon>
        <taxon>Cactoideae</taxon>
        <taxon>Echinocereeae</taxon>
        <taxon>Carnegiea</taxon>
    </lineage>
</organism>
<feature type="compositionally biased region" description="Basic and acidic residues" evidence="1">
    <location>
        <begin position="12"/>
        <end position="22"/>
    </location>
</feature>
<proteinExistence type="predicted"/>
<keyword evidence="3" id="KW-1185">Reference proteome</keyword>
<feature type="compositionally biased region" description="Polar residues" evidence="1">
    <location>
        <begin position="138"/>
        <end position="161"/>
    </location>
</feature>
<dbReference type="AlphaFoldDB" id="A0A9Q1Q5T6"/>
<evidence type="ECO:0000256" key="1">
    <source>
        <dbReference type="SAM" id="MobiDB-lite"/>
    </source>
</evidence>
<evidence type="ECO:0000313" key="2">
    <source>
        <dbReference type="EMBL" id="KAJ8429466.1"/>
    </source>
</evidence>
<evidence type="ECO:0000313" key="3">
    <source>
        <dbReference type="Proteomes" id="UP001153076"/>
    </source>
</evidence>
<dbReference type="OrthoDB" id="1939383at2759"/>